<feature type="transmembrane region" description="Helical" evidence="5">
    <location>
        <begin position="136"/>
        <end position="155"/>
    </location>
</feature>
<gene>
    <name evidence="7" type="primary">dppC5</name>
    <name evidence="7" type="ORF">DTL3_1191</name>
</gene>
<evidence type="ECO:0000259" key="6">
    <source>
        <dbReference type="PROSITE" id="PS50928"/>
    </source>
</evidence>
<dbReference type="PROSITE" id="PS50928">
    <property type="entry name" value="ABC_TM1"/>
    <property type="match status" value="1"/>
</dbReference>
<dbReference type="KEGG" id="dtn:DTL3_1191"/>
<dbReference type="Pfam" id="PF00528">
    <property type="entry name" value="BPD_transp_1"/>
    <property type="match status" value="1"/>
</dbReference>
<feature type="transmembrane region" description="Helical" evidence="5">
    <location>
        <begin position="212"/>
        <end position="235"/>
    </location>
</feature>
<protein>
    <submittedName>
        <fullName evidence="7">ABC transporter permease</fullName>
    </submittedName>
</protein>
<dbReference type="PANTHER" id="PTHR42729:SF1">
    <property type="entry name" value="OLIGO_DIPEPTIDE TRANSPORT, PERMEASE PROTEIN (DPPC-2)"/>
    <property type="match status" value="1"/>
</dbReference>
<dbReference type="STRING" id="1006576.DTL3_1191"/>
<keyword evidence="5" id="KW-0813">Transport</keyword>
<dbReference type="GO" id="GO:0055085">
    <property type="term" value="P:transmembrane transport"/>
    <property type="evidence" value="ECO:0007669"/>
    <property type="project" value="InterPro"/>
</dbReference>
<feature type="transmembrane region" description="Helical" evidence="5">
    <location>
        <begin position="111"/>
        <end position="130"/>
    </location>
</feature>
<evidence type="ECO:0000313" key="7">
    <source>
        <dbReference type="EMBL" id="CEP78493.1"/>
    </source>
</evidence>
<dbReference type="Proteomes" id="UP000032809">
    <property type="component" value="Chromosome I"/>
</dbReference>
<organism evidence="7 8">
    <name type="scientific">Defluviitoga tunisiensis</name>
    <dbReference type="NCBI Taxonomy" id="1006576"/>
    <lineage>
        <taxon>Bacteria</taxon>
        <taxon>Thermotogati</taxon>
        <taxon>Thermotogota</taxon>
        <taxon>Thermotogae</taxon>
        <taxon>Petrotogales</taxon>
        <taxon>Petrotogaceae</taxon>
        <taxon>Defluviitoga</taxon>
    </lineage>
</organism>
<proteinExistence type="inferred from homology"/>
<dbReference type="EMBL" id="LN824141">
    <property type="protein sequence ID" value="CEP78493.1"/>
    <property type="molecule type" value="Genomic_DNA"/>
</dbReference>
<name>A0A0C7NYY9_DEFTU</name>
<evidence type="ECO:0000256" key="2">
    <source>
        <dbReference type="ARBA" id="ARBA00022692"/>
    </source>
</evidence>
<dbReference type="InterPro" id="IPR000515">
    <property type="entry name" value="MetI-like"/>
</dbReference>
<keyword evidence="8" id="KW-1185">Reference proteome</keyword>
<evidence type="ECO:0000256" key="4">
    <source>
        <dbReference type="ARBA" id="ARBA00023136"/>
    </source>
</evidence>
<dbReference type="InterPro" id="IPR035906">
    <property type="entry name" value="MetI-like_sf"/>
</dbReference>
<dbReference type="Gene3D" id="1.10.3720.10">
    <property type="entry name" value="MetI-like"/>
    <property type="match status" value="1"/>
</dbReference>
<keyword evidence="2 5" id="KW-0812">Transmembrane</keyword>
<evidence type="ECO:0000256" key="1">
    <source>
        <dbReference type="ARBA" id="ARBA00004141"/>
    </source>
</evidence>
<dbReference type="SUPFAM" id="SSF161098">
    <property type="entry name" value="MetI-like"/>
    <property type="match status" value="1"/>
</dbReference>
<dbReference type="OrthoDB" id="9783218at2"/>
<accession>A0A0C7NYY9</accession>
<keyword evidence="4 5" id="KW-0472">Membrane</keyword>
<dbReference type="RefSeq" id="WP_045087927.1">
    <property type="nucleotide sequence ID" value="NZ_LN824141.1"/>
</dbReference>
<evidence type="ECO:0000256" key="5">
    <source>
        <dbReference type="RuleBase" id="RU363032"/>
    </source>
</evidence>
<dbReference type="GO" id="GO:0005886">
    <property type="term" value="C:plasma membrane"/>
    <property type="evidence" value="ECO:0007669"/>
    <property type="project" value="UniProtKB-SubCell"/>
</dbReference>
<comment type="subcellular location">
    <subcellularLocation>
        <location evidence="5">Cell membrane</location>
        <topology evidence="5">Multi-pass membrane protein</topology>
    </subcellularLocation>
    <subcellularLocation>
        <location evidence="1">Membrane</location>
        <topology evidence="1">Multi-pass membrane protein</topology>
    </subcellularLocation>
</comment>
<dbReference type="AlphaFoldDB" id="A0A0C7NYY9"/>
<feature type="transmembrane region" description="Helical" evidence="5">
    <location>
        <begin position="12"/>
        <end position="33"/>
    </location>
</feature>
<dbReference type="HOGENOM" id="CLU_028518_8_0_0"/>
<dbReference type="CDD" id="cd06261">
    <property type="entry name" value="TM_PBP2"/>
    <property type="match status" value="1"/>
</dbReference>
<sequence length="277" mass="30306">MTTIKLLLKSPKFLIGFGIFIFLLLTAFIYPAVSTKDPFDMVGFMYESPSSTFLLGTDNFGRDVFVELIHGMKSSIIIGLISGIIATVIGITIGLFAGYKGGMVDNILNSITNIFLVIPPFVILILVTVSMSSRSLVTMGLVLGITSWPWTARAVRAQSLSLRNREHVDIARLNGASTFEIIIKEIMPYILSYIFMAFILQVATAILSEAGISMLGLGPSNIVSLGTMLSWALLFESVRSGAWWAFIPPAVVIALITFSLYIMNTGMDEIFNPKLRS</sequence>
<reference evidence="8" key="1">
    <citation type="submission" date="2014-11" db="EMBL/GenBank/DDBJ databases">
        <authorList>
            <person name="Wibberg D."/>
        </authorList>
    </citation>
    <scope>NUCLEOTIDE SEQUENCE [LARGE SCALE GENOMIC DNA]</scope>
    <source>
        <strain evidence="8">L3</strain>
    </source>
</reference>
<feature type="transmembrane region" description="Helical" evidence="5">
    <location>
        <begin position="242"/>
        <end position="263"/>
    </location>
</feature>
<evidence type="ECO:0000313" key="8">
    <source>
        <dbReference type="Proteomes" id="UP000032809"/>
    </source>
</evidence>
<keyword evidence="3 5" id="KW-1133">Transmembrane helix</keyword>
<feature type="domain" description="ABC transmembrane type-1" evidence="6">
    <location>
        <begin position="72"/>
        <end position="264"/>
    </location>
</feature>
<evidence type="ECO:0000256" key="3">
    <source>
        <dbReference type="ARBA" id="ARBA00022989"/>
    </source>
</evidence>
<feature type="transmembrane region" description="Helical" evidence="5">
    <location>
        <begin position="186"/>
        <end position="206"/>
    </location>
</feature>
<dbReference type="PANTHER" id="PTHR42729">
    <property type="entry name" value="OLIGO/DIPEPTIDE TRANSPORT, PERMEASE PROTEIN (DPPC-2)"/>
    <property type="match status" value="1"/>
</dbReference>
<feature type="transmembrane region" description="Helical" evidence="5">
    <location>
        <begin position="76"/>
        <end position="99"/>
    </location>
</feature>
<comment type="similarity">
    <text evidence="5">Belongs to the binding-protein-dependent transport system permease family.</text>
</comment>